<proteinExistence type="predicted"/>
<feature type="domain" description="IclR-ED" evidence="5">
    <location>
        <begin position="73"/>
        <end position="250"/>
    </location>
</feature>
<dbReference type="AlphaFoldDB" id="K4L2S7"/>
<dbReference type="InterPro" id="IPR036390">
    <property type="entry name" value="WH_DNA-bd_sf"/>
</dbReference>
<dbReference type="EMBL" id="CP003746">
    <property type="protein sequence ID" value="AFV00503.1"/>
    <property type="molecule type" value="Genomic_DNA"/>
</dbReference>
<dbReference type="InterPro" id="IPR014757">
    <property type="entry name" value="Tscrpt_reg_IclR_C"/>
</dbReference>
<name>K4L2S7_SIMAS</name>
<dbReference type="Pfam" id="PF09339">
    <property type="entry name" value="HTH_IclR"/>
    <property type="match status" value="1"/>
</dbReference>
<dbReference type="Pfam" id="PF01614">
    <property type="entry name" value="IclR_C"/>
    <property type="match status" value="1"/>
</dbReference>
<dbReference type="GO" id="GO:0003700">
    <property type="term" value="F:DNA-binding transcription factor activity"/>
    <property type="evidence" value="ECO:0007669"/>
    <property type="project" value="TreeGrafter"/>
</dbReference>
<evidence type="ECO:0000256" key="1">
    <source>
        <dbReference type="ARBA" id="ARBA00023015"/>
    </source>
</evidence>
<protein>
    <submittedName>
        <fullName evidence="6">IclR family transcriptional regulator</fullName>
    </submittedName>
</protein>
<keyword evidence="3" id="KW-0804">Transcription</keyword>
<dbReference type="Gene3D" id="1.10.10.10">
    <property type="entry name" value="Winged helix-like DNA-binding domain superfamily/Winged helix DNA-binding domain"/>
    <property type="match status" value="1"/>
</dbReference>
<evidence type="ECO:0000259" key="5">
    <source>
        <dbReference type="PROSITE" id="PS51078"/>
    </source>
</evidence>
<accession>K4L2S7</accession>
<dbReference type="SMART" id="SM00346">
    <property type="entry name" value="HTH_ICLR"/>
    <property type="match status" value="1"/>
</dbReference>
<evidence type="ECO:0000313" key="7">
    <source>
        <dbReference type="Proteomes" id="UP000000466"/>
    </source>
</evidence>
<dbReference type="SUPFAM" id="SSF46785">
    <property type="entry name" value="Winged helix' DNA-binding domain"/>
    <property type="match status" value="1"/>
</dbReference>
<dbReference type="GO" id="GO:0045892">
    <property type="term" value="P:negative regulation of DNA-templated transcription"/>
    <property type="evidence" value="ECO:0007669"/>
    <property type="project" value="TreeGrafter"/>
</dbReference>
<dbReference type="KEGG" id="saga:M5M_16860"/>
<dbReference type="InterPro" id="IPR029016">
    <property type="entry name" value="GAF-like_dom_sf"/>
</dbReference>
<dbReference type="PROSITE" id="PS51077">
    <property type="entry name" value="HTH_ICLR"/>
    <property type="match status" value="1"/>
</dbReference>
<dbReference type="SUPFAM" id="SSF55781">
    <property type="entry name" value="GAF domain-like"/>
    <property type="match status" value="1"/>
</dbReference>
<evidence type="ECO:0000256" key="3">
    <source>
        <dbReference type="ARBA" id="ARBA00023163"/>
    </source>
</evidence>
<gene>
    <name evidence="6" type="ordered locus">M5M_16860</name>
</gene>
<dbReference type="HOGENOM" id="CLU_062618_5_0_6"/>
<dbReference type="PANTHER" id="PTHR30136:SF7">
    <property type="entry name" value="HTH-TYPE TRANSCRIPTIONAL REGULATOR KDGR-RELATED"/>
    <property type="match status" value="1"/>
</dbReference>
<keyword evidence="1" id="KW-0805">Transcription regulation</keyword>
<dbReference type="Gene3D" id="3.30.450.40">
    <property type="match status" value="1"/>
</dbReference>
<dbReference type="STRING" id="1117647.M5M_16860"/>
<feature type="domain" description="HTH iclR-type" evidence="4">
    <location>
        <begin position="10"/>
        <end position="72"/>
    </location>
</feature>
<keyword evidence="2" id="KW-0238">DNA-binding</keyword>
<dbReference type="PANTHER" id="PTHR30136">
    <property type="entry name" value="HELIX-TURN-HELIX TRANSCRIPTIONAL REGULATOR, ICLR FAMILY"/>
    <property type="match status" value="1"/>
</dbReference>
<dbReference type="PROSITE" id="PS51078">
    <property type="entry name" value="ICLR_ED"/>
    <property type="match status" value="1"/>
</dbReference>
<dbReference type="InterPro" id="IPR050707">
    <property type="entry name" value="HTH_MetabolicPath_Reg"/>
</dbReference>
<reference evidence="6 7" key="1">
    <citation type="journal article" date="2013" name="Genome Announc.">
        <title>Complete genome sequence of Simiduia agarivorans SA1(T), a marine bacterium able to degrade a variety of polysaccharides.</title>
        <authorList>
            <person name="Lin S.Y."/>
            <person name="Shieh W.Y."/>
            <person name="Chen J.S."/>
            <person name="Tang S.L."/>
        </authorList>
    </citation>
    <scope>NUCLEOTIDE SEQUENCE [LARGE SCALE GENOMIC DNA]</scope>
    <source>
        <strain evidence="7">DSM 21679 / JCM 13881 / BCRC 17597 / SA1</strain>
    </source>
</reference>
<dbReference type="Proteomes" id="UP000000466">
    <property type="component" value="Chromosome"/>
</dbReference>
<sequence>MSDASPKYAVPALDKGFEILEFLAGDRVPRSQAEIAQGVGRKPSEIFRVLVGLEARGYLVREEVSGKYRTSLKLLGLARSLQPLALLRQQALPIMEALASRLGHSCHLSMRQGDELMVVLQAPSPGAVSLAIAEGTRFPLLPTASGRVLMAHLPEAESADLLSRLIAPEQRDATAAALAELRSRGHELSQSRLTDGVTDCAVLVGARQSPLMAVLAVSCLTSVMDKRLERAELIAEVSAAAADISARIGL</sequence>
<dbReference type="InterPro" id="IPR036388">
    <property type="entry name" value="WH-like_DNA-bd_sf"/>
</dbReference>
<keyword evidence="7" id="KW-1185">Reference proteome</keyword>
<dbReference type="InterPro" id="IPR005471">
    <property type="entry name" value="Tscrpt_reg_IclR_N"/>
</dbReference>
<dbReference type="eggNOG" id="COG1414">
    <property type="taxonomic scope" value="Bacteria"/>
</dbReference>
<dbReference type="GO" id="GO:0003677">
    <property type="term" value="F:DNA binding"/>
    <property type="evidence" value="ECO:0007669"/>
    <property type="project" value="UniProtKB-KW"/>
</dbReference>
<evidence type="ECO:0000259" key="4">
    <source>
        <dbReference type="PROSITE" id="PS51077"/>
    </source>
</evidence>
<evidence type="ECO:0000313" key="6">
    <source>
        <dbReference type="EMBL" id="AFV00503.1"/>
    </source>
</evidence>
<dbReference type="RefSeq" id="WP_015048655.1">
    <property type="nucleotide sequence ID" value="NC_018868.3"/>
</dbReference>
<organism evidence="6 7">
    <name type="scientific">Simiduia agarivorans (strain DSM 21679 / JCM 13881 / BCRC 17597 / SA1)</name>
    <dbReference type="NCBI Taxonomy" id="1117647"/>
    <lineage>
        <taxon>Bacteria</taxon>
        <taxon>Pseudomonadati</taxon>
        <taxon>Pseudomonadota</taxon>
        <taxon>Gammaproteobacteria</taxon>
        <taxon>Cellvibrionales</taxon>
        <taxon>Cellvibrionaceae</taxon>
        <taxon>Simiduia</taxon>
    </lineage>
</organism>
<evidence type="ECO:0000256" key="2">
    <source>
        <dbReference type="ARBA" id="ARBA00023125"/>
    </source>
</evidence>